<protein>
    <submittedName>
        <fullName evidence="2">Choline-sulfatase</fullName>
        <ecNumber evidence="2">3.1.6.6</ecNumber>
    </submittedName>
</protein>
<evidence type="ECO:0000259" key="1">
    <source>
        <dbReference type="Pfam" id="PF00884"/>
    </source>
</evidence>
<evidence type="ECO:0000313" key="2">
    <source>
        <dbReference type="EMBL" id="QDV09931.1"/>
    </source>
</evidence>
<name>A0A518F0R8_9BACT</name>
<organism evidence="2 3">
    <name type="scientific">Saltatorellus ferox</name>
    <dbReference type="NCBI Taxonomy" id="2528018"/>
    <lineage>
        <taxon>Bacteria</taxon>
        <taxon>Pseudomonadati</taxon>
        <taxon>Planctomycetota</taxon>
        <taxon>Planctomycetia</taxon>
        <taxon>Planctomycetia incertae sedis</taxon>
        <taxon>Saltatorellus</taxon>
    </lineage>
</organism>
<dbReference type="AlphaFoldDB" id="A0A518F0R8"/>
<dbReference type="Proteomes" id="UP000320390">
    <property type="component" value="Chromosome"/>
</dbReference>
<accession>A0A518F0R8</accession>
<dbReference type="EMBL" id="CP036434">
    <property type="protein sequence ID" value="QDV09931.1"/>
    <property type="molecule type" value="Genomic_DNA"/>
</dbReference>
<evidence type="ECO:0000313" key="3">
    <source>
        <dbReference type="Proteomes" id="UP000320390"/>
    </source>
</evidence>
<dbReference type="SUPFAM" id="SSF53649">
    <property type="entry name" value="Alkaline phosphatase-like"/>
    <property type="match status" value="1"/>
</dbReference>
<dbReference type="CDD" id="cd16148">
    <property type="entry name" value="sulfatase_like"/>
    <property type="match status" value="1"/>
</dbReference>
<dbReference type="InterPro" id="IPR000917">
    <property type="entry name" value="Sulfatase_N"/>
</dbReference>
<keyword evidence="3" id="KW-1185">Reference proteome</keyword>
<proteinExistence type="predicted"/>
<sequence>MIVIDTLRADALGCYGAEGILEPDGSRRSPTPNLDALGERGIRFASVESSSSWTVTSAVSYLSGMTPMEHGVNSKLISAIPDDVPLLPMALDEAGFETAAFVCNPMLGPKLGFDRGFDTFDRDKFAPAAPAVNKALAWAKERVAASPDRRLFLYVHLFDPHWPYDPAPEEAARFALPESPLSPEQQVTASMGALTGNVEAAQQLLDWVPWCLDAYSACVTTADRETGRLLKGLEALGILDDALVVATSDHGEEFGEHGAIGHAKQLYAESLRVPLLIAGPGIPSGRLATEPSELRNLAATVSSHLELNGECRVRGLDLLDPAARARGASQDHVAAVQQGILPREEGGFRRVLQMMSLRRGRERAIVGFETRFEGGEAWIETLDESGYSLGRRRADLTGAEGPILPLLAELQERAESARLGAELGASDLDERKTQLRELGYFGASEDDETDDEQR</sequence>
<dbReference type="GO" id="GO:0047753">
    <property type="term" value="F:choline-sulfatase activity"/>
    <property type="evidence" value="ECO:0007669"/>
    <property type="project" value="UniProtKB-EC"/>
</dbReference>
<feature type="domain" description="Sulfatase N-terminal" evidence="1">
    <location>
        <begin position="2"/>
        <end position="305"/>
    </location>
</feature>
<keyword evidence="2" id="KW-0378">Hydrolase</keyword>
<dbReference type="OrthoDB" id="9762324at2"/>
<dbReference type="Gene3D" id="3.40.720.10">
    <property type="entry name" value="Alkaline Phosphatase, subunit A"/>
    <property type="match status" value="1"/>
</dbReference>
<reference evidence="2 3" key="1">
    <citation type="submission" date="2019-02" db="EMBL/GenBank/DDBJ databases">
        <title>Deep-cultivation of Planctomycetes and their phenomic and genomic characterization uncovers novel biology.</title>
        <authorList>
            <person name="Wiegand S."/>
            <person name="Jogler M."/>
            <person name="Boedeker C."/>
            <person name="Pinto D."/>
            <person name="Vollmers J."/>
            <person name="Rivas-Marin E."/>
            <person name="Kohn T."/>
            <person name="Peeters S.H."/>
            <person name="Heuer A."/>
            <person name="Rast P."/>
            <person name="Oberbeckmann S."/>
            <person name="Bunk B."/>
            <person name="Jeske O."/>
            <person name="Meyerdierks A."/>
            <person name="Storesund J.E."/>
            <person name="Kallscheuer N."/>
            <person name="Luecker S."/>
            <person name="Lage O.M."/>
            <person name="Pohl T."/>
            <person name="Merkel B.J."/>
            <person name="Hornburger P."/>
            <person name="Mueller R.-W."/>
            <person name="Bruemmer F."/>
            <person name="Labrenz M."/>
            <person name="Spormann A.M."/>
            <person name="Op den Camp H."/>
            <person name="Overmann J."/>
            <person name="Amann R."/>
            <person name="Jetten M.S.M."/>
            <person name="Mascher T."/>
            <person name="Medema M.H."/>
            <person name="Devos D.P."/>
            <person name="Kaster A.-K."/>
            <person name="Ovreas L."/>
            <person name="Rohde M."/>
            <person name="Galperin M.Y."/>
            <person name="Jogler C."/>
        </authorList>
    </citation>
    <scope>NUCLEOTIDE SEQUENCE [LARGE SCALE GENOMIC DNA]</scope>
    <source>
        <strain evidence="2 3">Poly30</strain>
    </source>
</reference>
<dbReference type="EC" id="3.1.6.6" evidence="2"/>
<dbReference type="InterPro" id="IPR052701">
    <property type="entry name" value="GAG_Ulvan_Degrading_Sulfatases"/>
</dbReference>
<dbReference type="Pfam" id="PF00884">
    <property type="entry name" value="Sulfatase"/>
    <property type="match status" value="1"/>
</dbReference>
<dbReference type="PANTHER" id="PTHR43751">
    <property type="entry name" value="SULFATASE"/>
    <property type="match status" value="1"/>
</dbReference>
<dbReference type="PANTHER" id="PTHR43751:SF3">
    <property type="entry name" value="SULFATASE N-TERMINAL DOMAIN-CONTAINING PROTEIN"/>
    <property type="match status" value="1"/>
</dbReference>
<gene>
    <name evidence="2" type="primary">betC_13</name>
    <name evidence="2" type="ORF">Poly30_54920</name>
</gene>
<dbReference type="InterPro" id="IPR017850">
    <property type="entry name" value="Alkaline_phosphatase_core_sf"/>
</dbReference>